<gene>
    <name evidence="2" type="ORF">GSBLH_T00004717001</name>
</gene>
<feature type="transmembrane region" description="Helical" evidence="1">
    <location>
        <begin position="29"/>
        <end position="49"/>
    </location>
</feature>
<dbReference type="OrthoDB" id="206069at2759"/>
<feature type="transmembrane region" description="Helical" evidence="1">
    <location>
        <begin position="128"/>
        <end position="153"/>
    </location>
</feature>
<dbReference type="InParanoid" id="D8MAI8"/>
<evidence type="ECO:0000256" key="1">
    <source>
        <dbReference type="SAM" id="Phobius"/>
    </source>
</evidence>
<dbReference type="GeneID" id="24921723"/>
<organism evidence="2">
    <name type="scientific">Blastocystis hominis</name>
    <dbReference type="NCBI Taxonomy" id="12968"/>
    <lineage>
        <taxon>Eukaryota</taxon>
        <taxon>Sar</taxon>
        <taxon>Stramenopiles</taxon>
        <taxon>Bigyra</taxon>
        <taxon>Opalozoa</taxon>
        <taxon>Opalinata</taxon>
        <taxon>Blastocystidae</taxon>
        <taxon>Blastocystis</taxon>
    </lineage>
</organism>
<keyword evidence="1" id="KW-0472">Membrane</keyword>
<feature type="transmembrane region" description="Helical" evidence="1">
    <location>
        <begin position="69"/>
        <end position="91"/>
    </location>
</feature>
<keyword evidence="1" id="KW-0812">Transmembrane</keyword>
<feature type="transmembrane region" description="Helical" evidence="1">
    <location>
        <begin position="98"/>
        <end position="116"/>
    </location>
</feature>
<protein>
    <submittedName>
        <fullName evidence="2">Uncharacterized protein</fullName>
    </submittedName>
</protein>
<name>D8MAI8_BLAHO</name>
<proteinExistence type="predicted"/>
<dbReference type="EMBL" id="FN668690">
    <property type="protein sequence ID" value="CBK25077.2"/>
    <property type="molecule type" value="Genomic_DNA"/>
</dbReference>
<dbReference type="AlphaFoldDB" id="D8MAI8"/>
<sequence length="204" mass="23201">MDIFSFDINMEEYEEIDYYLRPSRKNRRVLGICFAVISTLSIILAITEYRAVTDGYYYQDSIFSFTVNAAWAVIVLRIISIFAGAGGYFLMNPYYWTAASMCCVLSFIFTLLSQFLGLTINSNMINMVVAMLVIIAEICLIVLSFLVFIAFIYQIRVKENDSKMSLQLNDPEAVIMRNLFASMYSLVPGLTYLTGFMSSSTKSE</sequence>
<feature type="transmembrane region" description="Helical" evidence="1">
    <location>
        <begin position="174"/>
        <end position="194"/>
    </location>
</feature>
<keyword evidence="1" id="KW-1133">Transmembrane helix</keyword>
<accession>D8MAI8</accession>
<keyword evidence="3" id="KW-1185">Reference proteome</keyword>
<dbReference type="Proteomes" id="UP000008312">
    <property type="component" value="Unassembled WGS sequence"/>
</dbReference>
<evidence type="ECO:0000313" key="2">
    <source>
        <dbReference type="EMBL" id="CBK25077.2"/>
    </source>
</evidence>
<reference evidence="2" key="1">
    <citation type="submission" date="2010-02" db="EMBL/GenBank/DDBJ databases">
        <title>Sequencing and annotation of the Blastocystis hominis genome.</title>
        <authorList>
            <person name="Wincker P."/>
        </authorList>
    </citation>
    <scope>NUCLEOTIDE SEQUENCE</scope>
    <source>
        <strain evidence="2">Singapore isolate B</strain>
    </source>
</reference>
<dbReference type="RefSeq" id="XP_012899125.1">
    <property type="nucleotide sequence ID" value="XM_013043671.1"/>
</dbReference>
<evidence type="ECO:0000313" key="3">
    <source>
        <dbReference type="Proteomes" id="UP000008312"/>
    </source>
</evidence>